<name>A0A218VV09_PUNGR</name>
<evidence type="ECO:0000256" key="1">
    <source>
        <dbReference type="SAM" id="MobiDB-lite"/>
    </source>
</evidence>
<dbReference type="Proteomes" id="UP000197138">
    <property type="component" value="Unassembled WGS sequence"/>
</dbReference>
<dbReference type="InterPro" id="IPR049198">
    <property type="entry name" value="DUF6865"/>
</dbReference>
<dbReference type="EMBL" id="MTKT01005815">
    <property type="protein sequence ID" value="OWM64109.1"/>
    <property type="molecule type" value="Genomic_DNA"/>
</dbReference>
<dbReference type="Pfam" id="PF21737">
    <property type="entry name" value="DUF6865"/>
    <property type="match status" value="1"/>
</dbReference>
<evidence type="ECO:0000313" key="3">
    <source>
        <dbReference type="Proteomes" id="UP000197138"/>
    </source>
</evidence>
<evidence type="ECO:0000313" key="2">
    <source>
        <dbReference type="EMBL" id="OWM64109.1"/>
    </source>
</evidence>
<organism evidence="2 3">
    <name type="scientific">Punica granatum</name>
    <name type="common">Pomegranate</name>
    <dbReference type="NCBI Taxonomy" id="22663"/>
    <lineage>
        <taxon>Eukaryota</taxon>
        <taxon>Viridiplantae</taxon>
        <taxon>Streptophyta</taxon>
        <taxon>Embryophyta</taxon>
        <taxon>Tracheophyta</taxon>
        <taxon>Spermatophyta</taxon>
        <taxon>Magnoliopsida</taxon>
        <taxon>eudicotyledons</taxon>
        <taxon>Gunneridae</taxon>
        <taxon>Pentapetalae</taxon>
        <taxon>rosids</taxon>
        <taxon>malvids</taxon>
        <taxon>Myrtales</taxon>
        <taxon>Lythraceae</taxon>
        <taxon>Punica</taxon>
    </lineage>
</organism>
<dbReference type="AlphaFoldDB" id="A0A218VV09"/>
<dbReference type="PANTHER" id="PTHR35282:SF2">
    <property type="entry name" value="F5D14.24 PROTEIN"/>
    <property type="match status" value="1"/>
</dbReference>
<sequence length="77" mass="8322">METKSPVKEASMEHTRKSLIAISYTLPDNASGPKAQPESSECGDDDALEKYRSQLISISDAQSNIEAPQSSAQKQVP</sequence>
<reference evidence="3" key="1">
    <citation type="journal article" date="2017" name="Plant J.">
        <title>The pomegranate (Punica granatum L.) genome and the genomics of punicalagin biosynthesis.</title>
        <authorList>
            <person name="Qin G."/>
            <person name="Xu C."/>
            <person name="Ming R."/>
            <person name="Tang H."/>
            <person name="Guyot R."/>
            <person name="Kramer E.M."/>
            <person name="Hu Y."/>
            <person name="Yi X."/>
            <person name="Qi Y."/>
            <person name="Xu X."/>
            <person name="Gao Z."/>
            <person name="Pan H."/>
            <person name="Jian J."/>
            <person name="Tian Y."/>
            <person name="Yue Z."/>
            <person name="Xu Y."/>
        </authorList>
    </citation>
    <scope>NUCLEOTIDE SEQUENCE [LARGE SCALE GENOMIC DNA]</scope>
    <source>
        <strain evidence="3">cv. Dabenzi</strain>
    </source>
</reference>
<feature type="compositionally biased region" description="Polar residues" evidence="1">
    <location>
        <begin position="54"/>
        <end position="77"/>
    </location>
</feature>
<protein>
    <submittedName>
        <fullName evidence="2">Uncharacterized protein</fullName>
    </submittedName>
</protein>
<gene>
    <name evidence="2" type="ORF">CDL15_Pgr018680</name>
</gene>
<feature type="region of interest" description="Disordered" evidence="1">
    <location>
        <begin position="26"/>
        <end position="77"/>
    </location>
</feature>
<dbReference type="PANTHER" id="PTHR35282">
    <property type="entry name" value="F5D14.24 PROTEIN"/>
    <property type="match status" value="1"/>
</dbReference>
<accession>A0A218VV09</accession>
<proteinExistence type="predicted"/>
<comment type="caution">
    <text evidence="2">The sequence shown here is derived from an EMBL/GenBank/DDBJ whole genome shotgun (WGS) entry which is preliminary data.</text>
</comment>